<name>A0A2V4N7Q7_9ACTN</name>
<dbReference type="Proteomes" id="UP000248039">
    <property type="component" value="Unassembled WGS sequence"/>
</dbReference>
<comment type="caution">
    <text evidence="2">The sequence shown here is derived from an EMBL/GenBank/DDBJ whole genome shotgun (WGS) entry which is preliminary data.</text>
</comment>
<reference evidence="2 3" key="1">
    <citation type="submission" date="2018-03" db="EMBL/GenBank/DDBJ databases">
        <title>Bioinformatic expansion and discovery of thiopeptide antibiotics.</title>
        <authorList>
            <person name="Schwalen C.J."/>
            <person name="Hudson G.A."/>
            <person name="Mitchell D.A."/>
        </authorList>
    </citation>
    <scope>NUCLEOTIDE SEQUENCE [LARGE SCALE GENOMIC DNA]</scope>
    <source>
        <strain evidence="2 3">ATCC 21389</strain>
    </source>
</reference>
<dbReference type="AlphaFoldDB" id="A0A2V4N7Q7"/>
<dbReference type="SMART" id="SM00943">
    <property type="entry name" value="Prim-Pol"/>
    <property type="match status" value="1"/>
</dbReference>
<protein>
    <submittedName>
        <fullName evidence="2">DNA primase</fullName>
    </submittedName>
</protein>
<evidence type="ECO:0000313" key="3">
    <source>
        <dbReference type="Proteomes" id="UP000248039"/>
    </source>
</evidence>
<dbReference type="Pfam" id="PF09250">
    <property type="entry name" value="Prim-Pol"/>
    <property type="match status" value="1"/>
</dbReference>
<evidence type="ECO:0000259" key="1">
    <source>
        <dbReference type="SMART" id="SM00943"/>
    </source>
</evidence>
<gene>
    <name evidence="2" type="ORF">C7C46_12255</name>
</gene>
<feature type="domain" description="DNA primase/polymerase bifunctional N-terminal" evidence="1">
    <location>
        <begin position="22"/>
        <end position="207"/>
    </location>
</feature>
<dbReference type="RefSeq" id="WP_110668743.1">
    <property type="nucleotide sequence ID" value="NZ_PYBW01000039.1"/>
</dbReference>
<evidence type="ECO:0000313" key="2">
    <source>
        <dbReference type="EMBL" id="PYC80476.1"/>
    </source>
</evidence>
<keyword evidence="3" id="KW-1185">Reference proteome</keyword>
<dbReference type="EMBL" id="PYBW01000039">
    <property type="protein sequence ID" value="PYC80476.1"/>
    <property type="molecule type" value="Genomic_DNA"/>
</dbReference>
<accession>A0A2V4N7Q7</accession>
<organism evidence="2 3">
    <name type="scientific">Streptomyces tateyamensis</name>
    <dbReference type="NCBI Taxonomy" id="565073"/>
    <lineage>
        <taxon>Bacteria</taxon>
        <taxon>Bacillati</taxon>
        <taxon>Actinomycetota</taxon>
        <taxon>Actinomycetes</taxon>
        <taxon>Kitasatosporales</taxon>
        <taxon>Streptomycetaceae</taxon>
        <taxon>Streptomyces</taxon>
    </lineage>
</organism>
<sequence length="239" mass="24896">MPESREPSGRARGNRQALLQAALTCTERWRWPVVPGAVSVERPGEACPAAVHCSCGAEQCPVPAAHPHEVPLLAATTEARMVRWWWQRHSPQAPVLVATGRRVAAVSLPAAAGARLLGYLDAVRVVPGPVLAGPTRWSLLVAPYGYPELAELLAEQERGLLPGGGAGQVPSSVRYHGPGGYLVLPPSRVGLGAGAAGVRWVRRPVVLPSGGVRLPAVGTLLEALVAAGSAVPDGSRLAY</sequence>
<proteinExistence type="predicted"/>
<dbReference type="InterPro" id="IPR015330">
    <property type="entry name" value="DNA_primase/pol_bifunc_N"/>
</dbReference>
<dbReference type="OrthoDB" id="3691293at2"/>